<dbReference type="AlphaFoldDB" id="A0A243WKH2"/>
<feature type="compositionally biased region" description="Low complexity" evidence="1">
    <location>
        <begin position="176"/>
        <end position="189"/>
    </location>
</feature>
<feature type="compositionally biased region" description="Polar residues" evidence="1">
    <location>
        <begin position="288"/>
        <end position="299"/>
    </location>
</feature>
<keyword evidence="2" id="KW-1133">Transmembrane helix</keyword>
<comment type="caution">
    <text evidence="5">The sequence shown here is derived from an EMBL/GenBank/DDBJ whole genome shotgun (WGS) entry which is preliminary data.</text>
</comment>
<feature type="compositionally biased region" description="Low complexity" evidence="1">
    <location>
        <begin position="407"/>
        <end position="418"/>
    </location>
</feature>
<evidence type="ECO:0000256" key="1">
    <source>
        <dbReference type="SAM" id="MobiDB-lite"/>
    </source>
</evidence>
<evidence type="ECO:0000256" key="2">
    <source>
        <dbReference type="SAM" id="Phobius"/>
    </source>
</evidence>
<keyword evidence="3" id="KW-0732">Signal</keyword>
<sequence>MPRFLFTLLLLVAATLGAPATWAQSATKGLPARPSPFRFVTDEANLLSAADAKTLESGLRRYADNTGTQIVVVTVPTLGGREVADYARALGESWGVGQRDKNNGVVLLLAGQEHKVSIQAGSGLRDRLTPAVISRVINEKMTPSFKQGNYFAGLRSGLNTLMAATDPNPKKDQSQTSAATAATGAAASSEDVSSNLATTPAQPETAPYSPTANASDVSSPTPSAGLGIGTLLIGALVVGGVIWFLVRMFRRRAGTTPTGESPSFYPNSPGNQNQGGNYNRGPMGPQGNGSAPNFYPNQPGNMGGMGNMGGGGSGIGGILATGAAAAAGAYIGNRMASGGHDTTGSGLSEAGLGGAAGNLTPPTNYSGTPSGEFPALGGTGNNDSGTEPDYFSNDAGSDDSGDYFAADDNSYNDTSSDDVGGGGFDDNDDNSGSW</sequence>
<feature type="region of interest" description="Disordered" evidence="1">
    <location>
        <begin position="162"/>
        <end position="221"/>
    </location>
</feature>
<feature type="chain" id="PRO_5013326473" description="TPM domain-containing protein" evidence="3">
    <location>
        <begin position="24"/>
        <end position="434"/>
    </location>
</feature>
<name>A0A243WKH2_9BACT</name>
<dbReference type="Proteomes" id="UP000194873">
    <property type="component" value="Unassembled WGS sequence"/>
</dbReference>
<dbReference type="OrthoDB" id="9810918at2"/>
<dbReference type="InterPro" id="IPR007621">
    <property type="entry name" value="TPM_dom"/>
</dbReference>
<evidence type="ECO:0000313" key="5">
    <source>
        <dbReference type="EMBL" id="OUJ76110.1"/>
    </source>
</evidence>
<feature type="compositionally biased region" description="Acidic residues" evidence="1">
    <location>
        <begin position="425"/>
        <end position="434"/>
    </location>
</feature>
<feature type="region of interest" description="Disordered" evidence="1">
    <location>
        <begin position="340"/>
        <end position="434"/>
    </location>
</feature>
<protein>
    <recommendedName>
        <fullName evidence="4">TPM domain-containing protein</fullName>
    </recommendedName>
</protein>
<evidence type="ECO:0000256" key="3">
    <source>
        <dbReference type="SAM" id="SignalP"/>
    </source>
</evidence>
<dbReference type="Gene3D" id="3.10.310.50">
    <property type="match status" value="1"/>
</dbReference>
<keyword evidence="6" id="KW-1185">Reference proteome</keyword>
<accession>A0A243WKH2</accession>
<feature type="signal peptide" evidence="3">
    <location>
        <begin position="1"/>
        <end position="23"/>
    </location>
</feature>
<keyword evidence="2" id="KW-0812">Transmembrane</keyword>
<proteinExistence type="predicted"/>
<dbReference type="Pfam" id="PF04536">
    <property type="entry name" value="TPM_phosphatase"/>
    <property type="match status" value="1"/>
</dbReference>
<dbReference type="PANTHER" id="PTHR30373">
    <property type="entry name" value="UPF0603 PROTEIN YGCG"/>
    <property type="match status" value="1"/>
</dbReference>
<reference evidence="5 6" key="1">
    <citation type="submission" date="2017-01" db="EMBL/GenBank/DDBJ databases">
        <title>A new Hymenobacter.</title>
        <authorList>
            <person name="Liang Y."/>
            <person name="Feng F."/>
        </authorList>
    </citation>
    <scope>NUCLEOTIDE SEQUENCE [LARGE SCALE GENOMIC DNA]</scope>
    <source>
        <strain evidence="5">MIMBbqt21</strain>
    </source>
</reference>
<evidence type="ECO:0000259" key="4">
    <source>
        <dbReference type="Pfam" id="PF04536"/>
    </source>
</evidence>
<evidence type="ECO:0000313" key="6">
    <source>
        <dbReference type="Proteomes" id="UP000194873"/>
    </source>
</evidence>
<organism evidence="5 6">
    <name type="scientific">Hymenobacter crusticola</name>
    <dbReference type="NCBI Taxonomy" id="1770526"/>
    <lineage>
        <taxon>Bacteria</taxon>
        <taxon>Pseudomonadati</taxon>
        <taxon>Bacteroidota</taxon>
        <taxon>Cytophagia</taxon>
        <taxon>Cytophagales</taxon>
        <taxon>Hymenobacteraceae</taxon>
        <taxon>Hymenobacter</taxon>
    </lineage>
</organism>
<feature type="compositionally biased region" description="Low complexity" evidence="1">
    <location>
        <begin position="265"/>
        <end position="279"/>
    </location>
</feature>
<dbReference type="EMBL" id="MTSE01000001">
    <property type="protein sequence ID" value="OUJ76110.1"/>
    <property type="molecule type" value="Genomic_DNA"/>
</dbReference>
<feature type="region of interest" description="Disordered" evidence="1">
    <location>
        <begin position="255"/>
        <end position="300"/>
    </location>
</feature>
<keyword evidence="2" id="KW-0472">Membrane</keyword>
<dbReference type="RefSeq" id="WP_086592360.1">
    <property type="nucleotide sequence ID" value="NZ_MTSE01000001.1"/>
</dbReference>
<feature type="transmembrane region" description="Helical" evidence="2">
    <location>
        <begin position="224"/>
        <end position="246"/>
    </location>
</feature>
<feature type="compositionally biased region" description="Polar residues" evidence="1">
    <location>
        <begin position="190"/>
        <end position="221"/>
    </location>
</feature>
<feature type="domain" description="TPM" evidence="4">
    <location>
        <begin position="40"/>
        <end position="163"/>
    </location>
</feature>
<gene>
    <name evidence="5" type="ORF">BXP70_02200</name>
</gene>
<dbReference type="PANTHER" id="PTHR30373:SF2">
    <property type="entry name" value="UPF0603 PROTEIN YGCG"/>
    <property type="match status" value="1"/>
</dbReference>